<dbReference type="InterPro" id="IPR016024">
    <property type="entry name" value="ARM-type_fold"/>
</dbReference>
<feature type="domain" description="TATA-binding protein interacting (TIP20)" evidence="5">
    <location>
        <begin position="1096"/>
        <end position="1276"/>
    </location>
</feature>
<evidence type="ECO:0000256" key="3">
    <source>
        <dbReference type="ARBA" id="ARBA00022786"/>
    </source>
</evidence>
<dbReference type="InterPro" id="IPR039852">
    <property type="entry name" value="CAND1/CAND2"/>
</dbReference>
<name>A0ABR1FEE5_9ASCO</name>
<comment type="caution">
    <text evidence="6">The sequence shown here is derived from an EMBL/GenBank/DDBJ whole genome shotgun (WGS) entry which is preliminary data.</text>
</comment>
<dbReference type="InterPro" id="IPR013932">
    <property type="entry name" value="TATA-bd_TIP120"/>
</dbReference>
<evidence type="ECO:0000259" key="5">
    <source>
        <dbReference type="Pfam" id="PF08623"/>
    </source>
</evidence>
<keyword evidence="2" id="KW-0677">Repeat</keyword>
<gene>
    <name evidence="6" type="ORF">BZA70DRAFT_273201</name>
</gene>
<proteinExistence type="inferred from homology"/>
<organism evidence="6 7">
    <name type="scientific">Myxozyma melibiosi</name>
    <dbReference type="NCBI Taxonomy" id="54550"/>
    <lineage>
        <taxon>Eukaryota</taxon>
        <taxon>Fungi</taxon>
        <taxon>Dikarya</taxon>
        <taxon>Ascomycota</taxon>
        <taxon>Saccharomycotina</taxon>
        <taxon>Lipomycetes</taxon>
        <taxon>Lipomycetales</taxon>
        <taxon>Lipomycetaceae</taxon>
        <taxon>Myxozyma</taxon>
    </lineage>
</organism>
<comment type="similarity">
    <text evidence="1">Belongs to the CAND family.</text>
</comment>
<dbReference type="GeneID" id="90037308"/>
<dbReference type="Gene3D" id="1.25.10.10">
    <property type="entry name" value="Leucine-rich Repeat Variant"/>
    <property type="match status" value="1"/>
</dbReference>
<evidence type="ECO:0000256" key="4">
    <source>
        <dbReference type="SAM" id="MobiDB-lite"/>
    </source>
</evidence>
<dbReference type="RefSeq" id="XP_064771262.1">
    <property type="nucleotide sequence ID" value="XM_064911796.1"/>
</dbReference>
<accession>A0ABR1FEE5</accession>
<feature type="region of interest" description="Disordered" evidence="4">
    <location>
        <begin position="313"/>
        <end position="348"/>
    </location>
</feature>
<evidence type="ECO:0000256" key="2">
    <source>
        <dbReference type="ARBA" id="ARBA00022737"/>
    </source>
</evidence>
<dbReference type="Pfam" id="PF08623">
    <property type="entry name" value="TIP120"/>
    <property type="match status" value="1"/>
</dbReference>
<evidence type="ECO:0000313" key="6">
    <source>
        <dbReference type="EMBL" id="KAK7208229.1"/>
    </source>
</evidence>
<sequence length="1295" mass="139261">MPSSYAVGSTVAIQPLLEKLSSEDSDYRFMSLSDLHGILANKTVSLANDSVSTINRIIDGVLKSLSDNNAEVQNLAVKCLAPLVSRVNETQLANILNRLSAVAPSDSDRSLNSTALRTIISNVPATASTGKMFVARLLHTLLPNLRNSTESVEVLVELVNRFGSSLTEAQIEETQNALIGVFETGKGLVRKRAVSALGALSRHLPTPLWENMVLYLTSSFASSASPDRLRILVLVCGTLCRADRARLGPYLPKLAPSVFKALEVDDDDLREAALSALDTFVVLCPLQMAQFNEEVVAAGSKFIKYDPNYAADEDEEMVDGDDASDLSDEDNEDDDAGSFDDDYGDEFSDDDDVSWKLRRGAAKLLASLIPTLDPEAFAKFYGSVAQLLVSRFSEREDTVRIEVISAFAVLVSQTARYTLPRTSSPNPSLPLKRSIDDVEDMIVDGNDSSAESGGDPRVRLTKLSGRVFKLLARHLQKTPNLSTKQACLTVATELMTVLASLPTEFGAFVPALEQSMAQTALRMDVIKFIETAAVAHGARGIDGLEEYLPKLVSIVLTAADDKFYKIASEALFVANALVKTLALESSSSPAFAQCLDQIHEVAVQKATGSEIDLVVRENAILSVVSMMTLARGSLSASEFATDSAMLFDRLKNETTRQVAIGAIEKVFEAPSITVADFSEEWVTNVAGELASLLRKADRELRMSALTTLKVVIEKFAASVSTETVVLTVNILLGVLMEENLQFLAPSLAILATLVPRVDVGLQTENCNSAIELVSKQISASAVKPLLSLLDVLSKCGHAKTLFSRLNQGELMLTVMGAKALAVVIVSGGLEAEQVPRLKSVIGSPDASADSVRGVLMVLGEIVAVKGDSGSADLVPIDLLFGCFSDQRDEVRVTAAQTLGVVAARHVSEFLPVILERLVLEPGSVTARLLVIALNEVTVFCGAMNEDESGALSSRNAEKASALAAYAPKIWTSLFSLDLGSSETASAANEKDSVKTVIGECVGRLALMSPKKFIPDLQSRLVNGDAQTRSIVISAVRFIFSQPKSSSVELVPKMSEYLRPLVGDFFALLEDPDLDNRRLVVTAVAAVARNYPSFLATTLAHVLELLFANTVPQEGLIREVQMGPFKHKVDDGLDVRKAAYDSIYAILLAYTEIGDDLGTKVAKDDLKLDKTVERAMDGLKDDHDIKVVSCLMLGRVAHLDYRVIISHLDDLAKAFTATLTIKLKDNTIKQEIEKTGELQRRVAATTRAIQTALDAGDGDGGSGSVLNVAWEKYLKEVFAGFSAGAGEQAGASAGRR</sequence>
<evidence type="ECO:0000256" key="1">
    <source>
        <dbReference type="ARBA" id="ARBA00007657"/>
    </source>
</evidence>
<dbReference type="PANTHER" id="PTHR12696">
    <property type="entry name" value="TIP120"/>
    <property type="match status" value="1"/>
</dbReference>
<dbReference type="EMBL" id="JBBJBU010000001">
    <property type="protein sequence ID" value="KAK7208229.1"/>
    <property type="molecule type" value="Genomic_DNA"/>
</dbReference>
<keyword evidence="3" id="KW-0833">Ubl conjugation pathway</keyword>
<dbReference type="Pfam" id="PF25782">
    <property type="entry name" value="TPR_CAND1"/>
    <property type="match status" value="1"/>
</dbReference>
<reference evidence="6 7" key="1">
    <citation type="submission" date="2024-03" db="EMBL/GenBank/DDBJ databases">
        <title>Genome-scale model development and genomic sequencing of the oleaginous clade Lipomyces.</title>
        <authorList>
            <consortium name="Lawrence Berkeley National Laboratory"/>
            <person name="Czajka J.J."/>
            <person name="Han Y."/>
            <person name="Kim J."/>
            <person name="Mondo S.J."/>
            <person name="Hofstad B.A."/>
            <person name="Robles A."/>
            <person name="Haridas S."/>
            <person name="Riley R."/>
            <person name="LaButti K."/>
            <person name="Pangilinan J."/>
            <person name="Andreopoulos W."/>
            <person name="Lipzen A."/>
            <person name="Yan J."/>
            <person name="Wang M."/>
            <person name="Ng V."/>
            <person name="Grigoriev I.V."/>
            <person name="Spatafora J.W."/>
            <person name="Magnuson J.K."/>
            <person name="Baker S.E."/>
            <person name="Pomraning K.R."/>
        </authorList>
    </citation>
    <scope>NUCLEOTIDE SEQUENCE [LARGE SCALE GENOMIC DNA]</scope>
    <source>
        <strain evidence="6 7">Phaff 52-87</strain>
    </source>
</reference>
<protein>
    <submittedName>
        <fullName evidence="6">Armadillo-type protein</fullName>
    </submittedName>
</protein>
<evidence type="ECO:0000313" key="7">
    <source>
        <dbReference type="Proteomes" id="UP001498771"/>
    </source>
</evidence>
<dbReference type="InterPro" id="IPR011989">
    <property type="entry name" value="ARM-like"/>
</dbReference>
<dbReference type="Proteomes" id="UP001498771">
    <property type="component" value="Unassembled WGS sequence"/>
</dbReference>
<keyword evidence="7" id="KW-1185">Reference proteome</keyword>
<dbReference type="SUPFAM" id="SSF48371">
    <property type="entry name" value="ARM repeat"/>
    <property type="match status" value="1"/>
</dbReference>